<accession>A0ABQ5J8A1</accession>
<dbReference type="Proteomes" id="UP001151760">
    <property type="component" value="Unassembled WGS sequence"/>
</dbReference>
<sequence length="392" mass="43236">MDKGSLCCSFIDHLATSGQFSCLWSLSHQDVCDRANVAAIWHITLFSEIWLRLEHVVLSRGKLERRLVCHDAALEKRDAEIKRLQKLLIEKPSGEMARLRLEGDNLSTINAKYQDLLRENDQLELCNASLRAQVDWEAEVKAEFDQKFEAHQRRFDERVAVLDACLDKMDKERDEEFSPMLRDVKKTKEFLIGKGFRYFLNKFKESDILGSRLGACISATISDGMRQGLEAGFVHGKKGTNINSIPTYNPDATEVYVDALKALNDVSFPLLEQVKACAKQLFSYLEALFVMGVDESIQDEVGTSTNPASGETSSAGGGDEQFIIAPSVPYAGDAGATSTKLTLMDGVSFVDSDLDVLAGTAPNYDIVATLASALEVLTFGPSTLVIPTSSPF</sequence>
<evidence type="ECO:0000313" key="2">
    <source>
        <dbReference type="Proteomes" id="UP001151760"/>
    </source>
</evidence>
<reference evidence="1" key="1">
    <citation type="journal article" date="2022" name="Int. J. Mol. Sci.">
        <title>Draft Genome of Tanacetum Coccineum: Genomic Comparison of Closely Related Tanacetum-Family Plants.</title>
        <authorList>
            <person name="Yamashiro T."/>
            <person name="Shiraishi A."/>
            <person name="Nakayama K."/>
            <person name="Satake H."/>
        </authorList>
    </citation>
    <scope>NUCLEOTIDE SEQUENCE</scope>
</reference>
<gene>
    <name evidence="1" type="ORF">Tco_1125187</name>
</gene>
<name>A0ABQ5J8A1_9ASTR</name>
<keyword evidence="2" id="KW-1185">Reference proteome</keyword>
<organism evidence="1 2">
    <name type="scientific">Tanacetum coccineum</name>
    <dbReference type="NCBI Taxonomy" id="301880"/>
    <lineage>
        <taxon>Eukaryota</taxon>
        <taxon>Viridiplantae</taxon>
        <taxon>Streptophyta</taxon>
        <taxon>Embryophyta</taxon>
        <taxon>Tracheophyta</taxon>
        <taxon>Spermatophyta</taxon>
        <taxon>Magnoliopsida</taxon>
        <taxon>eudicotyledons</taxon>
        <taxon>Gunneridae</taxon>
        <taxon>Pentapetalae</taxon>
        <taxon>asterids</taxon>
        <taxon>campanulids</taxon>
        <taxon>Asterales</taxon>
        <taxon>Asteraceae</taxon>
        <taxon>Asteroideae</taxon>
        <taxon>Anthemideae</taxon>
        <taxon>Anthemidinae</taxon>
        <taxon>Tanacetum</taxon>
    </lineage>
</organism>
<dbReference type="EMBL" id="BQNB010021664">
    <property type="protein sequence ID" value="GJU08757.1"/>
    <property type="molecule type" value="Genomic_DNA"/>
</dbReference>
<reference evidence="1" key="2">
    <citation type="submission" date="2022-01" db="EMBL/GenBank/DDBJ databases">
        <authorList>
            <person name="Yamashiro T."/>
            <person name="Shiraishi A."/>
            <person name="Satake H."/>
            <person name="Nakayama K."/>
        </authorList>
    </citation>
    <scope>NUCLEOTIDE SEQUENCE</scope>
</reference>
<proteinExistence type="predicted"/>
<comment type="caution">
    <text evidence="1">The sequence shown here is derived from an EMBL/GenBank/DDBJ whole genome shotgun (WGS) entry which is preliminary data.</text>
</comment>
<evidence type="ECO:0000313" key="1">
    <source>
        <dbReference type="EMBL" id="GJU08757.1"/>
    </source>
</evidence>
<protein>
    <submittedName>
        <fullName evidence="1">Uncharacterized protein</fullName>
    </submittedName>
</protein>